<evidence type="ECO:0000256" key="2">
    <source>
        <dbReference type="ARBA" id="ARBA00022448"/>
    </source>
</evidence>
<dbReference type="EMBL" id="VJMJ01000084">
    <property type="protein sequence ID" value="KAF0737415.1"/>
    <property type="molecule type" value="Genomic_DNA"/>
</dbReference>
<protein>
    <recommendedName>
        <fullName evidence="9">Mitochondrial import inner membrane translocase subunit</fullName>
    </recommendedName>
</protein>
<dbReference type="AlphaFoldDB" id="A0A6G0XBS8"/>
<keyword evidence="4" id="KW-0862">Zinc</keyword>
<evidence type="ECO:0000256" key="1">
    <source>
        <dbReference type="ARBA" id="ARBA00006720"/>
    </source>
</evidence>
<evidence type="ECO:0000313" key="11">
    <source>
        <dbReference type="EMBL" id="KAF0737415.1"/>
    </source>
</evidence>
<dbReference type="VEuPathDB" id="FungiDB:AeMF1_011200"/>
<keyword evidence="3" id="KW-0479">Metal-binding</keyword>
<keyword evidence="9" id="KW-0999">Mitochondrion inner membrane</keyword>
<accession>A0A6G0XBS8</accession>
<feature type="domain" description="Tim10-like" evidence="10">
    <location>
        <begin position="26"/>
        <end position="78"/>
    </location>
</feature>
<comment type="caution">
    <text evidence="11">The sequence shown here is derived from an EMBL/GenBank/DDBJ whole genome shotgun (WGS) entry which is preliminary data.</text>
</comment>
<name>A0A6G0XBS8_9STRA</name>
<evidence type="ECO:0000256" key="7">
    <source>
        <dbReference type="ARBA" id="ARBA00023128"/>
    </source>
</evidence>
<evidence type="ECO:0000256" key="8">
    <source>
        <dbReference type="ARBA" id="ARBA00023157"/>
    </source>
</evidence>
<dbReference type="Pfam" id="PF02953">
    <property type="entry name" value="zf-Tim10_DDP"/>
    <property type="match status" value="1"/>
</dbReference>
<dbReference type="OrthoDB" id="274922at2759"/>
<keyword evidence="9" id="KW-0143">Chaperone</keyword>
<dbReference type="InterPro" id="IPR004217">
    <property type="entry name" value="Tim10-like"/>
</dbReference>
<evidence type="ECO:0000256" key="5">
    <source>
        <dbReference type="ARBA" id="ARBA00022927"/>
    </source>
</evidence>
<comment type="subunit">
    <text evidence="9">Heterohexamer.</text>
</comment>
<keyword evidence="5 9" id="KW-0653">Protein transport</keyword>
<comment type="similarity">
    <text evidence="1 9">Belongs to the small Tim family.</text>
</comment>
<keyword evidence="9" id="KW-0472">Membrane</keyword>
<evidence type="ECO:0000256" key="4">
    <source>
        <dbReference type="ARBA" id="ARBA00022833"/>
    </source>
</evidence>
<comment type="subcellular location">
    <subcellularLocation>
        <location evidence="9">Mitochondrion inner membrane</location>
        <topology evidence="9">Peripheral membrane protein</topology>
        <orientation evidence="9">Intermembrane side</orientation>
    </subcellularLocation>
</comment>
<dbReference type="GO" id="GO:0015031">
    <property type="term" value="P:protein transport"/>
    <property type="evidence" value="ECO:0007669"/>
    <property type="project" value="UniProtKB-KW"/>
</dbReference>
<dbReference type="InterPro" id="IPR035427">
    <property type="entry name" value="Tim10-like_dom_sf"/>
</dbReference>
<dbReference type="SUPFAM" id="SSF144122">
    <property type="entry name" value="Tim10-like"/>
    <property type="match status" value="1"/>
</dbReference>
<dbReference type="PANTHER" id="PTHR11038">
    <property type="entry name" value="MITOCHONDRIAL IMPORT INNER MEMBRANE TRANSLOCASE SUBUNIT TIM10"/>
    <property type="match status" value="1"/>
</dbReference>
<sequence>MFPRFASAPVVEPTDEEKKIMEDVKKEADLLMHMQDKMRSICFNKCVHRFREGDLDMGESSCDDRCVAKYLQAYYRLNQFLPRLRETIVKEAPLTKPEDLIQ</sequence>
<keyword evidence="12" id="KW-1185">Reference proteome</keyword>
<proteinExistence type="inferred from homology"/>
<evidence type="ECO:0000259" key="10">
    <source>
        <dbReference type="Pfam" id="PF02953"/>
    </source>
</evidence>
<dbReference type="GO" id="GO:0045039">
    <property type="term" value="P:protein insertion into mitochondrial inner membrane"/>
    <property type="evidence" value="ECO:0007669"/>
    <property type="project" value="UniProtKB-ARBA"/>
</dbReference>
<organism evidence="11 12">
    <name type="scientific">Aphanomyces euteiches</name>
    <dbReference type="NCBI Taxonomy" id="100861"/>
    <lineage>
        <taxon>Eukaryota</taxon>
        <taxon>Sar</taxon>
        <taxon>Stramenopiles</taxon>
        <taxon>Oomycota</taxon>
        <taxon>Saprolegniomycetes</taxon>
        <taxon>Saprolegniales</taxon>
        <taxon>Verrucalvaceae</taxon>
        <taxon>Aphanomyces</taxon>
    </lineage>
</organism>
<comment type="function">
    <text evidence="9">Mitochondrial intermembrane chaperone that participates in the import and insertion of some multi-pass transmembrane proteins into the mitochondrial inner membrane. Also required for the transfer of beta-barrel precursors from the TOM complex to the sorting and assembly machinery (SAM complex) of the outer membrane. Acts as a chaperone-like protein that protects the hydrophobic precursors from aggregation and guide them through the mitochondrial intermembrane space.</text>
</comment>
<gene>
    <name evidence="11" type="ORF">Ae201684_006580</name>
</gene>
<evidence type="ECO:0000256" key="3">
    <source>
        <dbReference type="ARBA" id="ARBA00022723"/>
    </source>
</evidence>
<comment type="domain">
    <text evidence="9">The twin CX3C motif contains 4 conserved Cys residues that form 2 disulfide bonds in the mitochondrial intermembrane space.</text>
</comment>
<keyword evidence="7 9" id="KW-0496">Mitochondrion</keyword>
<keyword evidence="2 9" id="KW-0813">Transport</keyword>
<dbReference type="Gene3D" id="1.10.287.810">
    <property type="entry name" value="Mitochondrial import inner membrane translocase subunit tim13 like domains"/>
    <property type="match status" value="1"/>
</dbReference>
<keyword evidence="6 9" id="KW-0811">Translocation</keyword>
<dbReference type="GO" id="GO:0005743">
    <property type="term" value="C:mitochondrial inner membrane"/>
    <property type="evidence" value="ECO:0007669"/>
    <property type="project" value="UniProtKB-SubCell"/>
</dbReference>
<evidence type="ECO:0000256" key="6">
    <source>
        <dbReference type="ARBA" id="ARBA00023010"/>
    </source>
</evidence>
<keyword evidence="8 9" id="KW-1015">Disulfide bond</keyword>
<dbReference type="PANTHER" id="PTHR11038:SF16">
    <property type="entry name" value="MITOCHONDRIAL IMPORT INNER MEMBRANE TRANSLOCASE SUBUNIT TIM10"/>
    <property type="match status" value="1"/>
</dbReference>
<evidence type="ECO:0000313" key="12">
    <source>
        <dbReference type="Proteomes" id="UP000481153"/>
    </source>
</evidence>
<dbReference type="GO" id="GO:0046872">
    <property type="term" value="F:metal ion binding"/>
    <property type="evidence" value="ECO:0007669"/>
    <property type="project" value="UniProtKB-KW"/>
</dbReference>
<dbReference type="Proteomes" id="UP000481153">
    <property type="component" value="Unassembled WGS sequence"/>
</dbReference>
<evidence type="ECO:0000256" key="9">
    <source>
        <dbReference type="RuleBase" id="RU367043"/>
    </source>
</evidence>
<reference evidence="11 12" key="1">
    <citation type="submission" date="2019-07" db="EMBL/GenBank/DDBJ databases">
        <title>Genomics analysis of Aphanomyces spp. identifies a new class of oomycete effector associated with host adaptation.</title>
        <authorList>
            <person name="Gaulin E."/>
        </authorList>
    </citation>
    <scope>NUCLEOTIDE SEQUENCE [LARGE SCALE GENOMIC DNA]</scope>
    <source>
        <strain evidence="11 12">ATCC 201684</strain>
    </source>
</reference>